<evidence type="ECO:0000313" key="16">
    <source>
        <dbReference type="Proteomes" id="UP000030686"/>
    </source>
</evidence>
<keyword evidence="12" id="KW-0012">Acyltransferase</keyword>
<evidence type="ECO:0000313" key="15">
    <source>
        <dbReference type="EMBL" id="CDM32264.1"/>
    </source>
</evidence>
<evidence type="ECO:0000256" key="8">
    <source>
        <dbReference type="ARBA" id="ARBA00023098"/>
    </source>
</evidence>
<proteinExistence type="inferred from homology"/>
<dbReference type="AlphaFoldDB" id="W6QDP0"/>
<feature type="transmembrane region" description="Helical" evidence="14">
    <location>
        <begin position="239"/>
        <end position="258"/>
    </location>
</feature>
<evidence type="ECO:0000256" key="4">
    <source>
        <dbReference type="ARBA" id="ARBA00022516"/>
    </source>
</evidence>
<keyword evidence="9 14" id="KW-0472">Membrane</keyword>
<organism evidence="15 16">
    <name type="scientific">Penicillium roqueforti (strain FM164)</name>
    <dbReference type="NCBI Taxonomy" id="1365484"/>
    <lineage>
        <taxon>Eukaryota</taxon>
        <taxon>Fungi</taxon>
        <taxon>Dikarya</taxon>
        <taxon>Ascomycota</taxon>
        <taxon>Pezizomycotina</taxon>
        <taxon>Eurotiomycetes</taxon>
        <taxon>Eurotiomycetidae</taxon>
        <taxon>Eurotiales</taxon>
        <taxon>Aspergillaceae</taxon>
        <taxon>Penicillium</taxon>
    </lineage>
</organism>
<dbReference type="OrthoDB" id="406287at2759"/>
<feature type="compositionally biased region" description="Low complexity" evidence="13">
    <location>
        <begin position="16"/>
        <end position="26"/>
    </location>
</feature>
<protein>
    <recommendedName>
        <fullName evidence="3">Glycerophosphocholine acyltransferase 1</fullName>
    </recommendedName>
</protein>
<dbReference type="PANTHER" id="PTHR31201:SF1">
    <property type="entry name" value="GLYCEROPHOSPHOCHOLINE ACYLTRANSFERASE 1"/>
    <property type="match status" value="1"/>
</dbReference>
<dbReference type="STRING" id="1365484.W6QDP0"/>
<feature type="region of interest" description="Disordered" evidence="13">
    <location>
        <begin position="474"/>
        <end position="514"/>
    </location>
</feature>
<evidence type="ECO:0000256" key="7">
    <source>
        <dbReference type="ARBA" id="ARBA00022989"/>
    </source>
</evidence>
<feature type="transmembrane region" description="Helical" evidence="14">
    <location>
        <begin position="211"/>
        <end position="233"/>
    </location>
</feature>
<evidence type="ECO:0000256" key="10">
    <source>
        <dbReference type="ARBA" id="ARBA00023209"/>
    </source>
</evidence>
<evidence type="ECO:0000256" key="12">
    <source>
        <dbReference type="ARBA" id="ARBA00023315"/>
    </source>
</evidence>
<comment type="subcellular location">
    <subcellularLocation>
        <location evidence="1">Membrane</location>
        <topology evidence="1">Multi-pass membrane protein</topology>
    </subcellularLocation>
</comment>
<keyword evidence="10" id="KW-0594">Phospholipid biosynthesis</keyword>
<evidence type="ECO:0000256" key="11">
    <source>
        <dbReference type="ARBA" id="ARBA00023264"/>
    </source>
</evidence>
<feature type="compositionally biased region" description="Basic and acidic residues" evidence="13">
    <location>
        <begin position="500"/>
        <end position="514"/>
    </location>
</feature>
<keyword evidence="5" id="KW-0808">Transferase</keyword>
<dbReference type="Proteomes" id="UP000030686">
    <property type="component" value="Unassembled WGS sequence"/>
</dbReference>
<evidence type="ECO:0000256" key="9">
    <source>
        <dbReference type="ARBA" id="ARBA00023136"/>
    </source>
</evidence>
<dbReference type="InterPro" id="IPR021261">
    <property type="entry name" value="GPCAT"/>
</dbReference>
<evidence type="ECO:0000256" key="6">
    <source>
        <dbReference type="ARBA" id="ARBA00022692"/>
    </source>
</evidence>
<gene>
    <name evidence="15" type="ORF">PROQFM164_S02g002415</name>
</gene>
<dbReference type="GO" id="GO:0016020">
    <property type="term" value="C:membrane"/>
    <property type="evidence" value="ECO:0007669"/>
    <property type="project" value="UniProtKB-SubCell"/>
</dbReference>
<evidence type="ECO:0000256" key="14">
    <source>
        <dbReference type="SAM" id="Phobius"/>
    </source>
</evidence>
<feature type="transmembrane region" description="Helical" evidence="14">
    <location>
        <begin position="270"/>
        <end position="295"/>
    </location>
</feature>
<dbReference type="OMA" id="WKRRVPT"/>
<feature type="compositionally biased region" description="Acidic residues" evidence="13">
    <location>
        <begin position="27"/>
        <end position="38"/>
    </location>
</feature>
<feature type="region of interest" description="Disordered" evidence="13">
    <location>
        <begin position="1"/>
        <end position="54"/>
    </location>
</feature>
<keyword evidence="6 14" id="KW-0812">Transmembrane</keyword>
<evidence type="ECO:0000256" key="1">
    <source>
        <dbReference type="ARBA" id="ARBA00004141"/>
    </source>
</evidence>
<feature type="transmembrane region" description="Helical" evidence="14">
    <location>
        <begin position="315"/>
        <end position="335"/>
    </location>
</feature>
<dbReference type="GO" id="GO:0006656">
    <property type="term" value="P:phosphatidylcholine biosynthetic process"/>
    <property type="evidence" value="ECO:0007669"/>
    <property type="project" value="TreeGrafter"/>
</dbReference>
<sequence length="514" mass="59343">MESTGSRRKSDTMSAEPPVSTPVVEDVSSDDSDNDESDSPAITPGTLSRNGSFSNSSSYLEDWESFPPLDKLTIFDLLDNIHLSQRLETWQQTLAAQREKVRKQREKLRLSSLNAKDRVMGEWKRHAPTAEEKLEKYRARMKHGVERLGKRWSQTATVTLREKMSFIAGVLNIFISGYLIGACPEYFYYWFSGQLAFFMPIRYFTYHAKGYHYFLADLCYFVNLLCMLSIWVFPNSKRLFISTFCLTFGNNAVAIAMWRNSMVFHSMDKVVSLFIHIMPPVTLHCIVHLTPVAILKERFPAVYDIKFSKPGDPEHYGLGAMILWSTAPYVVWQLMYHFLITVRRRDQIAAGRPTSFTWLRKSYSKAWIGRFVLSLPETLQEPCFMVIQYAYALSTMLPCPIWFWYKWASGLFMSALFVWSIHNGATYYIDVFGRRFQKELEQLRTDMARWQNSPEGSTSPILIPEPSPLSEAINAHSEEKRSSVDRIPLLETADVSSTDIPEKDNKDSVVRERI</sequence>
<name>W6QDP0_PENRF</name>
<keyword evidence="8" id="KW-0443">Lipid metabolism</keyword>
<feature type="transmembrane region" description="Helical" evidence="14">
    <location>
        <begin position="164"/>
        <end position="181"/>
    </location>
</feature>
<evidence type="ECO:0000256" key="5">
    <source>
        <dbReference type="ARBA" id="ARBA00022679"/>
    </source>
</evidence>
<dbReference type="EMBL" id="HG792016">
    <property type="protein sequence ID" value="CDM32264.1"/>
    <property type="molecule type" value="Genomic_DNA"/>
</dbReference>
<accession>W6QDP0</accession>
<evidence type="ECO:0000256" key="13">
    <source>
        <dbReference type="SAM" id="MobiDB-lite"/>
    </source>
</evidence>
<keyword evidence="7 14" id="KW-1133">Transmembrane helix</keyword>
<dbReference type="Pfam" id="PF10998">
    <property type="entry name" value="DUF2838"/>
    <property type="match status" value="1"/>
</dbReference>
<evidence type="ECO:0000256" key="2">
    <source>
        <dbReference type="ARBA" id="ARBA00006675"/>
    </source>
</evidence>
<dbReference type="PANTHER" id="PTHR31201">
    <property type="entry name" value="OS01G0585100 PROTEIN"/>
    <property type="match status" value="1"/>
</dbReference>
<keyword evidence="16" id="KW-1185">Reference proteome</keyword>
<keyword evidence="4" id="KW-0444">Lipid biosynthesis</keyword>
<keyword evidence="11" id="KW-1208">Phospholipid metabolism</keyword>
<reference evidence="15" key="1">
    <citation type="journal article" date="2014" name="Nat. Commun.">
        <title>Multiple recent horizontal transfers of a large genomic region in cheese making fungi.</title>
        <authorList>
            <person name="Cheeseman K."/>
            <person name="Ropars J."/>
            <person name="Renault P."/>
            <person name="Dupont J."/>
            <person name="Gouzy J."/>
            <person name="Branca A."/>
            <person name="Abraham A.L."/>
            <person name="Ceppi M."/>
            <person name="Conseiller E."/>
            <person name="Debuchy R."/>
            <person name="Malagnac F."/>
            <person name="Goarin A."/>
            <person name="Silar P."/>
            <person name="Lacoste S."/>
            <person name="Sallet E."/>
            <person name="Bensimon A."/>
            <person name="Giraud T."/>
            <person name="Brygoo Y."/>
        </authorList>
    </citation>
    <scope>NUCLEOTIDE SEQUENCE [LARGE SCALE GENOMIC DNA]</scope>
    <source>
        <strain evidence="15">FM164</strain>
    </source>
</reference>
<dbReference type="GO" id="GO:0016746">
    <property type="term" value="F:acyltransferase activity"/>
    <property type="evidence" value="ECO:0007669"/>
    <property type="project" value="UniProtKB-KW"/>
</dbReference>
<evidence type="ECO:0000256" key="3">
    <source>
        <dbReference type="ARBA" id="ARBA00019082"/>
    </source>
</evidence>
<comment type="similarity">
    <text evidence="2">Belongs to the GPC1 family.</text>
</comment>